<dbReference type="InterPro" id="IPR012171">
    <property type="entry name" value="Fatty_acid_desaturase"/>
</dbReference>
<dbReference type="KEGG" id="tvl:FAZ95_34415"/>
<evidence type="ECO:0000313" key="4">
    <source>
        <dbReference type="EMBL" id="QCP54082.1"/>
    </source>
</evidence>
<dbReference type="GO" id="GO:0008610">
    <property type="term" value="P:lipid biosynthetic process"/>
    <property type="evidence" value="ECO:0007669"/>
    <property type="project" value="UniProtKB-ARBA"/>
</dbReference>
<evidence type="ECO:0000256" key="2">
    <source>
        <dbReference type="SAM" id="Phobius"/>
    </source>
</evidence>
<dbReference type="OrthoDB" id="9800167at2"/>
<proteinExistence type="predicted"/>
<dbReference type="Pfam" id="PF00487">
    <property type="entry name" value="FA_desaturase"/>
    <property type="match status" value="1"/>
</dbReference>
<feature type="domain" description="Fatty acid desaturase" evidence="3">
    <location>
        <begin position="77"/>
        <end position="319"/>
    </location>
</feature>
<evidence type="ECO:0000256" key="1">
    <source>
        <dbReference type="SAM" id="MobiDB-lite"/>
    </source>
</evidence>
<keyword evidence="2" id="KW-0812">Transmembrane</keyword>
<dbReference type="AlphaFoldDB" id="A0A4P8IXP4"/>
<feature type="transmembrane region" description="Helical" evidence="2">
    <location>
        <begin position="209"/>
        <end position="234"/>
    </location>
</feature>
<dbReference type="GO" id="GO:0016020">
    <property type="term" value="C:membrane"/>
    <property type="evidence" value="ECO:0007669"/>
    <property type="project" value="TreeGrafter"/>
</dbReference>
<feature type="region of interest" description="Disordered" evidence="1">
    <location>
        <begin position="1"/>
        <end position="26"/>
    </location>
</feature>
<organism evidence="4 5">
    <name type="scientific">Trinickia violacea</name>
    <dbReference type="NCBI Taxonomy" id="2571746"/>
    <lineage>
        <taxon>Bacteria</taxon>
        <taxon>Pseudomonadati</taxon>
        <taxon>Pseudomonadota</taxon>
        <taxon>Betaproteobacteria</taxon>
        <taxon>Burkholderiales</taxon>
        <taxon>Burkholderiaceae</taxon>
        <taxon>Trinickia</taxon>
    </lineage>
</organism>
<keyword evidence="2" id="KW-0472">Membrane</keyword>
<keyword evidence="2" id="KW-1133">Transmembrane helix</keyword>
<evidence type="ECO:0000313" key="5">
    <source>
        <dbReference type="Proteomes" id="UP000298656"/>
    </source>
</evidence>
<feature type="transmembrane region" description="Helical" evidence="2">
    <location>
        <begin position="57"/>
        <end position="81"/>
    </location>
</feature>
<name>A0A4P8IXP4_9BURK</name>
<dbReference type="InterPro" id="IPR005804">
    <property type="entry name" value="FA_desaturase_dom"/>
</dbReference>
<dbReference type="Proteomes" id="UP000298656">
    <property type="component" value="Chromosome 2"/>
</dbReference>
<reference evidence="4 5" key="1">
    <citation type="submission" date="2019-05" db="EMBL/GenBank/DDBJ databases">
        <title>Burkholderia sp. DHOD12, isolated from subtropical forest soil.</title>
        <authorList>
            <person name="Gao Z.-H."/>
            <person name="Qiu L.-H."/>
        </authorList>
    </citation>
    <scope>NUCLEOTIDE SEQUENCE [LARGE SCALE GENOMIC DNA]</scope>
    <source>
        <strain evidence="4 5">DHOD12</strain>
    </source>
</reference>
<dbReference type="PANTHER" id="PTHR19353">
    <property type="entry name" value="FATTY ACID DESATURASE 2"/>
    <property type="match status" value="1"/>
</dbReference>
<dbReference type="RefSeq" id="WP_137336850.1">
    <property type="nucleotide sequence ID" value="NZ_CP040078.1"/>
</dbReference>
<dbReference type="EMBL" id="CP040078">
    <property type="protein sequence ID" value="QCP54082.1"/>
    <property type="molecule type" value="Genomic_DNA"/>
</dbReference>
<evidence type="ECO:0000259" key="3">
    <source>
        <dbReference type="Pfam" id="PF00487"/>
    </source>
</evidence>
<sequence length="353" mass="40593">MSTPHSAAAPGGTARTAEPAPSSRIDGGEEVWFRPLIPRQTLKQLMKRSDAESLKNFGLWLALLAASGAVAAYSWGTWWALPAFFVYGTIYCSSDARWHELGHGTPFKTSWLNQAFYQLCSFMTIREATLWKWSHARHHTHTIISGRDPEIQVERPPRLHEIALDFFYLVGGTKEIIKIVRHACGSIAPEIADFVPASERRKMIWISRAYVVVIVALIAWCVSIQSILPLLFVWTPRFYCGWFHQTLGLTQHAGLAMNVTDHRLNTRTVYLNPVFRFLYMNMNYHVEHHMLPMVPYHALPRLHEAIRSQTPTPYPNLWSAYREMVPALIRQTRDRSYFIRREVTEGDPLRHNG</sequence>
<keyword evidence="5" id="KW-1185">Reference proteome</keyword>
<dbReference type="GO" id="GO:0016717">
    <property type="term" value="F:oxidoreductase activity, acting on paired donors, with oxidation of a pair of donors resulting in the reduction of molecular oxygen to two molecules of water"/>
    <property type="evidence" value="ECO:0007669"/>
    <property type="project" value="TreeGrafter"/>
</dbReference>
<dbReference type="PANTHER" id="PTHR19353:SF19">
    <property type="entry name" value="DELTA(5) FATTY ACID DESATURASE C-RELATED"/>
    <property type="match status" value="1"/>
</dbReference>
<dbReference type="InterPro" id="IPR039393">
    <property type="entry name" value="Rhizopine-oxygenase-like"/>
</dbReference>
<accession>A0A4P8IXP4</accession>
<dbReference type="CDD" id="cd03511">
    <property type="entry name" value="Rhizopine-oxygenase-like"/>
    <property type="match status" value="1"/>
</dbReference>
<gene>
    <name evidence="4" type="ORF">FAZ95_34415</name>
</gene>
<protein>
    <submittedName>
        <fullName evidence="4">Fatty acid desaturase</fullName>
    </submittedName>
</protein>